<reference evidence="8" key="3">
    <citation type="submission" date="2025-09" db="UniProtKB">
        <authorList>
            <consortium name="Ensembl"/>
        </authorList>
    </citation>
    <scope>IDENTIFICATION</scope>
</reference>
<dbReference type="Ensembl" id="ENSECRT00000002283.1">
    <property type="protein sequence ID" value="ENSECRP00000002253.1"/>
    <property type="gene ID" value="ENSECRG00000001558.1"/>
</dbReference>
<dbReference type="FunFam" id="3.30.70.100:FF:000011">
    <property type="entry name" value="Acylphosphatase"/>
    <property type="match status" value="1"/>
</dbReference>
<evidence type="ECO:0000313" key="8">
    <source>
        <dbReference type="Ensembl" id="ENSECRP00000002253.1"/>
    </source>
</evidence>
<comment type="similarity">
    <text evidence="1 6">Belongs to the acylphosphatase family.</text>
</comment>
<evidence type="ECO:0000313" key="9">
    <source>
        <dbReference type="Proteomes" id="UP000694620"/>
    </source>
</evidence>
<evidence type="ECO:0000256" key="5">
    <source>
        <dbReference type="PROSITE-ProRule" id="PRU00520"/>
    </source>
</evidence>
<dbReference type="GeneTree" id="ENSGT00390000011103"/>
<name>A0A8C4RLD3_ERPCA</name>
<dbReference type="OrthoDB" id="7961613at2759"/>
<evidence type="ECO:0000256" key="6">
    <source>
        <dbReference type="RuleBase" id="RU004168"/>
    </source>
</evidence>
<dbReference type="GO" id="GO:0003998">
    <property type="term" value="F:acylphosphatase activity"/>
    <property type="evidence" value="ECO:0007669"/>
    <property type="project" value="UniProtKB-EC"/>
</dbReference>
<dbReference type="Proteomes" id="UP000694620">
    <property type="component" value="Chromosome 1"/>
</dbReference>
<reference evidence="8" key="2">
    <citation type="submission" date="2025-08" db="UniProtKB">
        <authorList>
            <consortium name="Ensembl"/>
        </authorList>
    </citation>
    <scope>IDENTIFICATION</scope>
</reference>
<gene>
    <name evidence="8" type="primary">LOC114652121</name>
</gene>
<dbReference type="InterPro" id="IPR020456">
    <property type="entry name" value="Acylphosphatase"/>
</dbReference>
<evidence type="ECO:0000256" key="1">
    <source>
        <dbReference type="ARBA" id="ARBA00005614"/>
    </source>
</evidence>
<dbReference type="InterPro" id="IPR017968">
    <property type="entry name" value="Acylphosphatase_CS"/>
</dbReference>
<dbReference type="GeneID" id="114652121"/>
<evidence type="ECO:0000256" key="3">
    <source>
        <dbReference type="ARBA" id="ARBA00022801"/>
    </source>
</evidence>
<evidence type="ECO:0000256" key="2">
    <source>
        <dbReference type="ARBA" id="ARBA00012150"/>
    </source>
</evidence>
<dbReference type="PROSITE" id="PS00150">
    <property type="entry name" value="ACYLPHOSPHATASE_1"/>
    <property type="match status" value="1"/>
</dbReference>
<keyword evidence="3 5" id="KW-0378">Hydrolase</keyword>
<dbReference type="PANTHER" id="PTHR10029:SF23">
    <property type="entry name" value="ACYLPHOSPHATASE 2"/>
    <property type="match status" value="1"/>
</dbReference>
<feature type="domain" description="Acylphosphatase-like" evidence="7">
    <location>
        <begin position="9"/>
        <end position="99"/>
    </location>
</feature>
<proteinExistence type="inferred from homology"/>
<dbReference type="SUPFAM" id="SSF54975">
    <property type="entry name" value="Acylphosphatase/BLUF domain-like"/>
    <property type="match status" value="1"/>
</dbReference>
<dbReference type="InterPro" id="IPR036046">
    <property type="entry name" value="Acylphosphatase-like_dom_sf"/>
</dbReference>
<dbReference type="InterPro" id="IPR001792">
    <property type="entry name" value="Acylphosphatase-like_dom"/>
</dbReference>
<organism evidence="8 9">
    <name type="scientific">Erpetoichthys calabaricus</name>
    <name type="common">Rope fish</name>
    <name type="synonym">Calamoichthys calabaricus</name>
    <dbReference type="NCBI Taxonomy" id="27687"/>
    <lineage>
        <taxon>Eukaryota</taxon>
        <taxon>Metazoa</taxon>
        <taxon>Chordata</taxon>
        <taxon>Craniata</taxon>
        <taxon>Vertebrata</taxon>
        <taxon>Euteleostomi</taxon>
        <taxon>Actinopterygii</taxon>
        <taxon>Polypteriformes</taxon>
        <taxon>Polypteridae</taxon>
        <taxon>Erpetoichthys</taxon>
    </lineage>
</organism>
<dbReference type="Gene3D" id="3.30.70.100">
    <property type="match status" value="1"/>
</dbReference>
<comment type="catalytic activity">
    <reaction evidence="4 5">
        <text>an acyl phosphate + H2O = a carboxylate + phosphate + H(+)</text>
        <dbReference type="Rhea" id="RHEA:14965"/>
        <dbReference type="ChEBI" id="CHEBI:15377"/>
        <dbReference type="ChEBI" id="CHEBI:15378"/>
        <dbReference type="ChEBI" id="CHEBI:29067"/>
        <dbReference type="ChEBI" id="CHEBI:43474"/>
        <dbReference type="ChEBI" id="CHEBI:59918"/>
        <dbReference type="EC" id="3.6.1.7"/>
    </reaction>
</comment>
<feature type="active site" evidence="5">
    <location>
        <position position="24"/>
    </location>
</feature>
<dbReference type="AlphaFoldDB" id="A0A8C4RLD3"/>
<accession>A0A8C4RLD3</accession>
<dbReference type="PANTHER" id="PTHR10029">
    <property type="entry name" value="ACYLPHOSPHATASE"/>
    <property type="match status" value="1"/>
</dbReference>
<dbReference type="Pfam" id="PF00708">
    <property type="entry name" value="Acylphosphatase"/>
    <property type="match status" value="1"/>
</dbReference>
<evidence type="ECO:0000259" key="7">
    <source>
        <dbReference type="PROSITE" id="PS51160"/>
    </source>
</evidence>
<dbReference type="PRINTS" id="PR00112">
    <property type="entry name" value="ACYLPHPHTASE"/>
</dbReference>
<feature type="active site" evidence="5">
    <location>
        <position position="42"/>
    </location>
</feature>
<keyword evidence="9" id="KW-1185">Reference proteome</keyword>
<dbReference type="PROSITE" id="PS51160">
    <property type="entry name" value="ACYLPHOSPHATASE_3"/>
    <property type="match status" value="1"/>
</dbReference>
<dbReference type="EC" id="3.6.1.7" evidence="2 5"/>
<evidence type="ECO:0000256" key="4">
    <source>
        <dbReference type="ARBA" id="ARBA00047645"/>
    </source>
</evidence>
<reference evidence="8" key="1">
    <citation type="submission" date="2021-06" db="EMBL/GenBank/DDBJ databases">
        <authorList>
            <consortium name="Wellcome Sanger Institute Data Sharing"/>
        </authorList>
    </citation>
    <scope>NUCLEOTIDE SEQUENCE [LARGE SCALE GENOMIC DNA]</scope>
</reference>
<dbReference type="RefSeq" id="XP_028658162.1">
    <property type="nucleotide sequence ID" value="XM_028802329.2"/>
</dbReference>
<protein>
    <recommendedName>
        <fullName evidence="2 5">acylphosphatase</fullName>
        <ecNumber evidence="2 5">3.6.1.7</ecNumber>
    </recommendedName>
</protein>
<sequence length="99" mass="11272">MSSESGLVSVDYEIFGDVQGVFFRKYTEEQGRKLKLVGWVKNTPRDTVVGQVQGPKEIVEIMKNWLRTVGSPMSSIDKAVFTNEKQITSLEFTNFTTKY</sequence>